<comment type="caution">
    <text evidence="1">The sequence shown here is derived from an EMBL/GenBank/DDBJ whole genome shotgun (WGS) entry which is preliminary data.</text>
</comment>
<dbReference type="RefSeq" id="WP_183494133.1">
    <property type="nucleotide sequence ID" value="NZ_JACIFF010000001.1"/>
</dbReference>
<reference evidence="1 2" key="1">
    <citation type="submission" date="2020-08" db="EMBL/GenBank/DDBJ databases">
        <title>Genomic Encyclopedia of Type Strains, Phase IV (KMG-IV): sequencing the most valuable type-strain genomes for metagenomic binning, comparative biology and taxonomic classification.</title>
        <authorList>
            <person name="Goeker M."/>
        </authorList>
    </citation>
    <scope>NUCLEOTIDE SEQUENCE [LARGE SCALE GENOMIC DNA]</scope>
    <source>
        <strain evidence="1 2">DSM 105137</strain>
    </source>
</reference>
<evidence type="ECO:0000313" key="1">
    <source>
        <dbReference type="EMBL" id="MBB4077896.1"/>
    </source>
</evidence>
<accession>A0A840EA58</accession>
<proteinExistence type="predicted"/>
<keyword evidence="2" id="KW-1185">Reference proteome</keyword>
<dbReference type="Proteomes" id="UP000576209">
    <property type="component" value="Unassembled WGS sequence"/>
</dbReference>
<sequence length="509" mass="60180">MRDLSELVELVGTDYDSCTTENQQRKQLRTLFKLLQTKKEVTAGAAARALGMNPGSAAFRKVKHTLKLDLLNLLCTVQPQDRNTDQRKRKYNYVWKLIVIGKQLRTTVSSGVLLPFLEEAFRIAEDQQFYHAAFEAATMLRRQYNNRNFRPDRYVYFRDRAGHYRELSWAYHDVVTDLNEIFYLRNSREDSATVRRAAAEAYRRSAHLIERFDVAMISYIVYLIELNVYLAENDYDRVIQVANKAIAYLEGKPDAQSTMFQVFEANLSVAYTQRNDYTNGMAFARKLLAKTGTEDHNYIKVYELMLVLSLRAEKFQQAYDIYRTIRPTLVGRNLLRYYYETFRIIEAYLYLLFRMDQIEIDGEDRTFSRFRISRFLNSFEHSAAEKSHRNVHLLIIEIVGHIVTKRHSKTAYSIEAVVKYARRHLRDKGHRRIKLFLKALSQLSAQSFHRSAVERHSSRYLKQLEKHPITDAHLDYYMELIPFDTLWTLILQQLGYKRVRKRREQSDET</sequence>
<dbReference type="EMBL" id="JACIFF010000001">
    <property type="protein sequence ID" value="MBB4077896.1"/>
    <property type="molecule type" value="Genomic_DNA"/>
</dbReference>
<dbReference type="AlphaFoldDB" id="A0A840EA58"/>
<organism evidence="1 2">
    <name type="scientific">Neolewinella aquimaris</name>
    <dbReference type="NCBI Taxonomy" id="1835722"/>
    <lineage>
        <taxon>Bacteria</taxon>
        <taxon>Pseudomonadati</taxon>
        <taxon>Bacteroidota</taxon>
        <taxon>Saprospiria</taxon>
        <taxon>Saprospirales</taxon>
        <taxon>Lewinellaceae</taxon>
        <taxon>Neolewinella</taxon>
    </lineage>
</organism>
<protein>
    <submittedName>
        <fullName evidence="1">Uncharacterized protein</fullName>
    </submittedName>
</protein>
<gene>
    <name evidence="1" type="ORF">GGR28_000497</name>
</gene>
<evidence type="ECO:0000313" key="2">
    <source>
        <dbReference type="Proteomes" id="UP000576209"/>
    </source>
</evidence>
<name>A0A840EA58_9BACT</name>